<evidence type="ECO:0000259" key="5">
    <source>
        <dbReference type="Pfam" id="PF06429"/>
    </source>
</evidence>
<dbReference type="Pfam" id="PF22692">
    <property type="entry name" value="LlgE_F_G_D1"/>
    <property type="match status" value="1"/>
</dbReference>
<organism evidence="8 9">
    <name type="scientific">Bacillus thuringiensis serovar navarrensis</name>
    <dbReference type="NCBI Taxonomy" id="339658"/>
    <lineage>
        <taxon>Bacteria</taxon>
        <taxon>Bacillati</taxon>
        <taxon>Bacillota</taxon>
        <taxon>Bacilli</taxon>
        <taxon>Bacillales</taxon>
        <taxon>Bacillaceae</taxon>
        <taxon>Bacillus</taxon>
        <taxon>Bacillus cereus group</taxon>
    </lineage>
</organism>
<reference evidence="8 9" key="1">
    <citation type="submission" date="2016-10" db="EMBL/GenBank/DDBJ databases">
        <title>Comparative genomics of Bacillus thuringiensis reveals a path to pathogens against multiple invertebrate hosts.</title>
        <authorList>
            <person name="Zheng J."/>
            <person name="Gao Q."/>
            <person name="Liu H."/>
            <person name="Peng D."/>
            <person name="Ruan L."/>
            <person name="Sun M."/>
        </authorList>
    </citation>
    <scope>NUCLEOTIDE SEQUENCE [LARGE SCALE GENOMIC DNA]</scope>
    <source>
        <strain evidence="8">BGSC 4BM1</strain>
    </source>
</reference>
<dbReference type="Gene3D" id="2.60.98.20">
    <property type="entry name" value="Flagellar hook protein FlgE"/>
    <property type="match status" value="1"/>
</dbReference>
<dbReference type="Pfam" id="PF00460">
    <property type="entry name" value="Flg_bb_rod"/>
    <property type="match status" value="1"/>
</dbReference>
<comment type="subcellular location">
    <subcellularLocation>
        <location evidence="3">Bacterial flagellum basal body</location>
    </subcellularLocation>
</comment>
<evidence type="ECO:0000259" key="4">
    <source>
        <dbReference type="Pfam" id="PF00460"/>
    </source>
</evidence>
<keyword evidence="8" id="KW-0282">Flagellum</keyword>
<dbReference type="AlphaFoldDB" id="A0A243AIM0"/>
<dbReference type="InterPro" id="IPR037925">
    <property type="entry name" value="FlgE/F/G-like"/>
</dbReference>
<keyword evidence="3" id="KW-0975">Bacterial flagellum</keyword>
<dbReference type="InterPro" id="IPR011491">
    <property type="entry name" value="FlgE_D2"/>
</dbReference>
<dbReference type="RefSeq" id="WP_088031640.1">
    <property type="nucleotide sequence ID" value="NZ_NFDG01000073.1"/>
</dbReference>
<dbReference type="PANTHER" id="PTHR30435:SF19">
    <property type="entry name" value="FLAGELLAR BASAL-BODY ROD PROTEIN FLGG"/>
    <property type="match status" value="1"/>
</dbReference>
<dbReference type="Pfam" id="PF06429">
    <property type="entry name" value="Flg_bbr_C"/>
    <property type="match status" value="1"/>
</dbReference>
<dbReference type="GO" id="GO:0009425">
    <property type="term" value="C:bacterial-type flagellum basal body"/>
    <property type="evidence" value="ECO:0007669"/>
    <property type="project" value="UniProtKB-SubCell"/>
</dbReference>
<name>A0A243AIM0_BACTU</name>
<dbReference type="SUPFAM" id="SSF117143">
    <property type="entry name" value="Flagellar hook protein flgE"/>
    <property type="match status" value="1"/>
</dbReference>
<dbReference type="InterPro" id="IPR010930">
    <property type="entry name" value="Flg_bb/hook_C_dom"/>
</dbReference>
<feature type="domain" description="Flagellar hook protein FlgE D2" evidence="6">
    <location>
        <begin position="186"/>
        <end position="286"/>
    </location>
</feature>
<dbReference type="EMBL" id="NFDG01000073">
    <property type="protein sequence ID" value="OTY22139.1"/>
    <property type="molecule type" value="Genomic_DNA"/>
</dbReference>
<dbReference type="NCBIfam" id="TIGR03506">
    <property type="entry name" value="FlgEFG_subfam"/>
    <property type="match status" value="1"/>
</dbReference>
<evidence type="ECO:0000256" key="2">
    <source>
        <dbReference type="ARBA" id="ARBA00019015"/>
    </source>
</evidence>
<feature type="domain" description="Flagellar basal body rod protein N-terminal" evidence="4">
    <location>
        <begin position="5"/>
        <end position="35"/>
    </location>
</feature>
<dbReference type="InterPro" id="IPR020013">
    <property type="entry name" value="Flagellar_FlgE/F/G"/>
</dbReference>
<evidence type="ECO:0000313" key="8">
    <source>
        <dbReference type="EMBL" id="OTY22139.1"/>
    </source>
</evidence>
<keyword evidence="8" id="KW-0969">Cilium</keyword>
<sequence>MIKALYTSITGMNATQNALSVTSNNIANAQTVGYKKQKAMFDDLLYNNSIGSKGDDRYAGTNPKSIGNGVKMSGTVTDYSDGTITLTGGKTQAAMEGNGFFVVGDSKGGNMEFTRKGTFGISSEYYITNTEGQYVFAYPADPATGNVNLSGIPGPLQIPMGSAIGGIRTSKGVIGGNIPADAKQITQDLPVYDNAGNTWTMRVEFKQTSEHNYTYKVQMRNDSKKETEFQDVQGAGGNMTFDAVGNPNQQNPGAAIPFNGGTVNLDFSKLTNHPTDKTLSVTNVDGRAAATVKDCFIADGGYVMVKYSDGSMKSAGQLAVAMFPNEGGLMKTGNGNYTATNTTGILALGASGQNGAGKIRGGAQEGANVDLSVEFVDLMLYQRGFQGNAKVIKISDEVLNEVVNLIR</sequence>
<comment type="similarity">
    <text evidence="1 3">Belongs to the flagella basal body rod proteins family.</text>
</comment>
<evidence type="ECO:0000313" key="9">
    <source>
        <dbReference type="Proteomes" id="UP000194860"/>
    </source>
</evidence>
<gene>
    <name evidence="8" type="ORF">BK732_09885</name>
</gene>
<dbReference type="PANTHER" id="PTHR30435">
    <property type="entry name" value="FLAGELLAR PROTEIN"/>
    <property type="match status" value="1"/>
</dbReference>
<evidence type="ECO:0000259" key="6">
    <source>
        <dbReference type="Pfam" id="PF07559"/>
    </source>
</evidence>
<proteinExistence type="inferred from homology"/>
<dbReference type="GO" id="GO:0071978">
    <property type="term" value="P:bacterial-type flagellum-dependent swarming motility"/>
    <property type="evidence" value="ECO:0007669"/>
    <property type="project" value="TreeGrafter"/>
</dbReference>
<keyword evidence="8" id="KW-0966">Cell projection</keyword>
<evidence type="ECO:0000259" key="7">
    <source>
        <dbReference type="Pfam" id="PF22692"/>
    </source>
</evidence>
<evidence type="ECO:0000256" key="1">
    <source>
        <dbReference type="ARBA" id="ARBA00009677"/>
    </source>
</evidence>
<feature type="domain" description="Flagellar basal-body/hook protein C-terminal" evidence="5">
    <location>
        <begin position="361"/>
        <end position="405"/>
    </location>
</feature>
<comment type="caution">
    <text evidence="8">The sequence shown here is derived from an EMBL/GenBank/DDBJ whole genome shotgun (WGS) entry which is preliminary data.</text>
</comment>
<dbReference type="InterPro" id="IPR053967">
    <property type="entry name" value="LlgE_F_G-like_D1"/>
</dbReference>
<dbReference type="Proteomes" id="UP000194860">
    <property type="component" value="Unassembled WGS sequence"/>
</dbReference>
<evidence type="ECO:0000256" key="3">
    <source>
        <dbReference type="RuleBase" id="RU362116"/>
    </source>
</evidence>
<dbReference type="InterPro" id="IPR037058">
    <property type="entry name" value="Falgellar_hook_FlgE_sf"/>
</dbReference>
<feature type="domain" description="Flagellar hook protein FlgE/F/G-like D1" evidence="7">
    <location>
        <begin position="94"/>
        <end position="155"/>
    </location>
</feature>
<dbReference type="Pfam" id="PF07559">
    <property type="entry name" value="FlgE_D2"/>
    <property type="match status" value="1"/>
</dbReference>
<accession>A0A243AIM0</accession>
<dbReference type="InterPro" id="IPR001444">
    <property type="entry name" value="Flag_bb_rod_N"/>
</dbReference>
<protein>
    <recommendedName>
        <fullName evidence="2">Flagellar hook protein FlgE</fullName>
    </recommendedName>
</protein>